<keyword evidence="2" id="KW-1185">Reference proteome</keyword>
<organism evidence="1 2">
    <name type="scientific">Aquipseudomonas alcaligenes</name>
    <name type="common">Pseudomonas alcaligenes</name>
    <dbReference type="NCBI Taxonomy" id="43263"/>
    <lineage>
        <taxon>Bacteria</taxon>
        <taxon>Pseudomonadati</taxon>
        <taxon>Pseudomonadota</taxon>
        <taxon>Gammaproteobacteria</taxon>
        <taxon>Pseudomonadales</taxon>
        <taxon>Pseudomonadaceae</taxon>
        <taxon>Aquipseudomonas</taxon>
    </lineage>
</organism>
<dbReference type="Pfam" id="PF13365">
    <property type="entry name" value="Trypsin_2"/>
    <property type="match status" value="1"/>
</dbReference>
<dbReference type="EMBL" id="LZEU01000001">
    <property type="protein sequence ID" value="MBC9249923.1"/>
    <property type="molecule type" value="Genomic_DNA"/>
</dbReference>
<dbReference type="InterPro" id="IPR009003">
    <property type="entry name" value="Peptidase_S1_PA"/>
</dbReference>
<evidence type="ECO:0008006" key="3">
    <source>
        <dbReference type="Google" id="ProtNLM"/>
    </source>
</evidence>
<gene>
    <name evidence="1" type="ORF">A9179_06500</name>
</gene>
<dbReference type="Proteomes" id="UP000744555">
    <property type="component" value="Unassembled WGS sequence"/>
</dbReference>
<accession>A0ABR7RXL1</accession>
<dbReference type="SUPFAM" id="SSF50494">
    <property type="entry name" value="Trypsin-like serine proteases"/>
    <property type="match status" value="1"/>
</dbReference>
<evidence type="ECO:0000313" key="2">
    <source>
        <dbReference type="Proteomes" id="UP000744555"/>
    </source>
</evidence>
<evidence type="ECO:0000313" key="1">
    <source>
        <dbReference type="EMBL" id="MBC9249923.1"/>
    </source>
</evidence>
<proteinExistence type="predicted"/>
<protein>
    <recommendedName>
        <fullName evidence="3">Serine protease</fullName>
    </recommendedName>
</protein>
<comment type="caution">
    <text evidence="1">The sequence shown here is derived from an EMBL/GenBank/DDBJ whole genome shotgun (WGS) entry which is preliminary data.</text>
</comment>
<reference evidence="1 2" key="1">
    <citation type="submission" date="2016-06" db="EMBL/GenBank/DDBJ databases">
        <authorList>
            <person name="Ramos C."/>
            <person name="Pintado A."/>
            <person name="Crespo-Gomez J.I."/>
        </authorList>
    </citation>
    <scope>NUCLEOTIDE SEQUENCE [LARGE SCALE GENOMIC DNA]</scope>
    <source>
        <strain evidence="1 2">AVO110</strain>
    </source>
</reference>
<name>A0ABR7RXL1_AQUAC</name>
<dbReference type="Gene3D" id="2.40.10.120">
    <property type="match status" value="1"/>
</dbReference>
<sequence>MAMESLAEQLLYLTVRLEGATKAGTSVGTGFLYMHKERLFVVTNKHVVAGVVAGNFVLRKAVIKDGEKVVVPGEGYTIPFNEANFIGHPSAAVDVAAMNISKIITDLEAAGNQVLWKNIVNETSPKAEDIEKYIGPVEDVVFIGYPSGIWDSKNLLPVVRKGITATPYYVPFQGEPKFLIDASVFPGSSGSPVFIYYAGSYPDKAGNLYAGSRAFFLGILAQVFQRTEQGDIKIKEVPTAQVAIAEVQQMIDLGIVFNDSTVIECLSNYLAVVGGNT</sequence>